<sequence>MTDLNWEKVETIIDIVLELPEEKRNTFIKEQCGDNLKLKGEVTSLLESIFHSEGWLENPQDYKQDFYKEISTDMEVLSPGPSLIGQSVGSYTIKKQIGAGGMGSVYLAERRDGQFQHRVAIKIIQHGKATRENIRRFQRERNILAGLNHPGIAKLFDGGVTEDGYPYLIMEYVEGIPIDRYCRKHNYSAEQKVLLFQQVLEAVRHAHENLVIHRDLKPGNILVNKNGNVKILDFGISKLLEEEETAATLTQTGARLLTPRYAAPEQITQSNITTATDLYALGIIFYKLLSGTDPFDLDRLSRYEMEQTILKQEPSKPSTRVSAHTLQKQLKGDLDAITLKSIRKEPDRRYRVANEFLEDLHNYQQGLPVSAHADTFKYRSRKFFSRHMFGIATLTAFLLLLVSFTILHTSRITEERNSAQREAERATEIKNLFNDILQQQDPFSQPDRNITLAEVLDRGAEDIRQSLNGQPEVKAELLGLLGENYVSLGNFDKGEELLSDALALYSSSQSESARQTYISNLGRIGRVYYRTGRFQEAEASFMEALQLVKYKYGDDTHYAAPFYGSLASIYREQGRLLKTEEYYKRAIDLADSTEKKSLAVSLGNLAIAYRDQGEFEKAIDLHKQSLKLEREVNDTLHPDLASAHNNLAFTYQQMGNYPKADSLHQIALEMRRELFPPDHHHIASSLIRLGLLKIKQLHTREAESLLKEGYDILSQKLPQDHWQVISARGGLAVSRAMQGNFEENIPVVEQAYEQFCEKFGDQDWRSLEAASALSNLYQLWGKPEKAEYYSAKQE</sequence>
<dbReference type="PROSITE" id="PS50011">
    <property type="entry name" value="PROTEIN_KINASE_DOM"/>
    <property type="match status" value="1"/>
</dbReference>
<keyword evidence="2 6" id="KW-0547">Nucleotide-binding</keyword>
<evidence type="ECO:0000256" key="1">
    <source>
        <dbReference type="ARBA" id="ARBA00022679"/>
    </source>
</evidence>
<dbReference type="InterPro" id="IPR008271">
    <property type="entry name" value="Ser/Thr_kinase_AS"/>
</dbReference>
<dbReference type="SUPFAM" id="SSF56112">
    <property type="entry name" value="Protein kinase-like (PK-like)"/>
    <property type="match status" value="1"/>
</dbReference>
<dbReference type="AlphaFoldDB" id="A0A1M4T0L3"/>
<dbReference type="GO" id="GO:0005524">
    <property type="term" value="F:ATP binding"/>
    <property type="evidence" value="ECO:0007669"/>
    <property type="project" value="UniProtKB-UniRule"/>
</dbReference>
<dbReference type="InterPro" id="IPR011009">
    <property type="entry name" value="Kinase-like_dom_sf"/>
</dbReference>
<keyword evidence="4 6" id="KW-0067">ATP-binding</keyword>
<feature type="transmembrane region" description="Helical" evidence="7">
    <location>
        <begin position="387"/>
        <end position="407"/>
    </location>
</feature>
<dbReference type="Gene3D" id="3.30.200.20">
    <property type="entry name" value="Phosphorylase Kinase, domain 1"/>
    <property type="match status" value="1"/>
</dbReference>
<evidence type="ECO:0000259" key="8">
    <source>
        <dbReference type="PROSITE" id="PS50011"/>
    </source>
</evidence>
<evidence type="ECO:0000256" key="5">
    <source>
        <dbReference type="PROSITE-ProRule" id="PRU00339"/>
    </source>
</evidence>
<evidence type="ECO:0000256" key="7">
    <source>
        <dbReference type="SAM" id="Phobius"/>
    </source>
</evidence>
<dbReference type="InterPro" id="IPR019734">
    <property type="entry name" value="TPR_rpt"/>
</dbReference>
<keyword evidence="10" id="KW-1185">Reference proteome</keyword>
<keyword evidence="7" id="KW-1133">Transmembrane helix</keyword>
<feature type="binding site" evidence="6">
    <location>
        <position position="122"/>
    </location>
    <ligand>
        <name>ATP</name>
        <dbReference type="ChEBI" id="CHEBI:30616"/>
    </ligand>
</feature>
<dbReference type="STRING" id="1194090.SAMN05443144_101176"/>
<dbReference type="PANTHER" id="PTHR43289:SF34">
    <property type="entry name" value="SERINE_THREONINE-PROTEIN KINASE YBDM-RELATED"/>
    <property type="match status" value="1"/>
</dbReference>
<protein>
    <submittedName>
        <fullName evidence="9">Serine/threonine protein kinase</fullName>
    </submittedName>
</protein>
<dbReference type="PANTHER" id="PTHR43289">
    <property type="entry name" value="MITOGEN-ACTIVATED PROTEIN KINASE KINASE KINASE 20-RELATED"/>
    <property type="match status" value="1"/>
</dbReference>
<name>A0A1M4T0L3_9BACT</name>
<reference evidence="9 10" key="1">
    <citation type="submission" date="2016-11" db="EMBL/GenBank/DDBJ databases">
        <authorList>
            <person name="Jaros S."/>
            <person name="Januszkiewicz K."/>
            <person name="Wedrychowicz H."/>
        </authorList>
    </citation>
    <scope>NUCLEOTIDE SEQUENCE [LARGE SCALE GENOMIC DNA]</scope>
    <source>
        <strain evidence="9 10">DSM 21986</strain>
    </source>
</reference>
<dbReference type="InterPro" id="IPR011990">
    <property type="entry name" value="TPR-like_helical_dom_sf"/>
</dbReference>
<dbReference type="Gene3D" id="1.10.510.10">
    <property type="entry name" value="Transferase(Phosphotransferase) domain 1"/>
    <property type="match status" value="1"/>
</dbReference>
<keyword evidence="3 9" id="KW-0418">Kinase</keyword>
<dbReference type="SUPFAM" id="SSF48452">
    <property type="entry name" value="TPR-like"/>
    <property type="match status" value="3"/>
</dbReference>
<dbReference type="EMBL" id="FQUS01000001">
    <property type="protein sequence ID" value="SHE38032.1"/>
    <property type="molecule type" value="Genomic_DNA"/>
</dbReference>
<gene>
    <name evidence="9" type="ORF">SAMN05443144_101176</name>
</gene>
<evidence type="ECO:0000256" key="3">
    <source>
        <dbReference type="ARBA" id="ARBA00022777"/>
    </source>
</evidence>
<dbReference type="PROSITE" id="PS00108">
    <property type="entry name" value="PROTEIN_KINASE_ST"/>
    <property type="match status" value="1"/>
</dbReference>
<evidence type="ECO:0000256" key="6">
    <source>
        <dbReference type="PROSITE-ProRule" id="PRU10141"/>
    </source>
</evidence>
<organism evidence="9 10">
    <name type="scientific">Fodinibius roseus</name>
    <dbReference type="NCBI Taxonomy" id="1194090"/>
    <lineage>
        <taxon>Bacteria</taxon>
        <taxon>Pseudomonadati</taxon>
        <taxon>Balneolota</taxon>
        <taxon>Balneolia</taxon>
        <taxon>Balneolales</taxon>
        <taxon>Balneolaceae</taxon>
        <taxon>Fodinibius</taxon>
    </lineage>
</organism>
<dbReference type="PROSITE" id="PS00107">
    <property type="entry name" value="PROTEIN_KINASE_ATP"/>
    <property type="match status" value="1"/>
</dbReference>
<keyword evidence="5" id="KW-0802">TPR repeat</keyword>
<dbReference type="GO" id="GO:0004674">
    <property type="term" value="F:protein serine/threonine kinase activity"/>
    <property type="evidence" value="ECO:0007669"/>
    <property type="project" value="UniProtKB-KW"/>
</dbReference>
<dbReference type="CDD" id="cd14014">
    <property type="entry name" value="STKc_PknB_like"/>
    <property type="match status" value="1"/>
</dbReference>
<accession>A0A1M4T0L3</accession>
<keyword evidence="1" id="KW-0808">Transferase</keyword>
<evidence type="ECO:0000256" key="4">
    <source>
        <dbReference type="ARBA" id="ARBA00022840"/>
    </source>
</evidence>
<feature type="repeat" description="TPR" evidence="5">
    <location>
        <begin position="475"/>
        <end position="508"/>
    </location>
</feature>
<dbReference type="Pfam" id="PF17874">
    <property type="entry name" value="TPR_MalT"/>
    <property type="match status" value="1"/>
</dbReference>
<feature type="repeat" description="TPR" evidence="5">
    <location>
        <begin position="599"/>
        <end position="632"/>
    </location>
</feature>
<proteinExistence type="predicted"/>
<dbReference type="PROSITE" id="PS50005">
    <property type="entry name" value="TPR"/>
    <property type="match status" value="3"/>
</dbReference>
<keyword evidence="7" id="KW-0472">Membrane</keyword>
<keyword evidence="7" id="KW-0812">Transmembrane</keyword>
<dbReference type="SMART" id="SM00028">
    <property type="entry name" value="TPR"/>
    <property type="match status" value="5"/>
</dbReference>
<dbReference type="InterPro" id="IPR000719">
    <property type="entry name" value="Prot_kinase_dom"/>
</dbReference>
<feature type="repeat" description="TPR" evidence="5">
    <location>
        <begin position="518"/>
        <end position="551"/>
    </location>
</feature>
<dbReference type="InterPro" id="IPR041617">
    <property type="entry name" value="TPR_MalT"/>
</dbReference>
<dbReference type="RefSeq" id="WP_073058920.1">
    <property type="nucleotide sequence ID" value="NZ_FQUS01000001.1"/>
</dbReference>
<feature type="domain" description="Protein kinase" evidence="8">
    <location>
        <begin position="91"/>
        <end position="364"/>
    </location>
</feature>
<dbReference type="Proteomes" id="UP000184041">
    <property type="component" value="Unassembled WGS sequence"/>
</dbReference>
<dbReference type="SMART" id="SM00220">
    <property type="entry name" value="S_TKc"/>
    <property type="match status" value="1"/>
</dbReference>
<keyword evidence="9" id="KW-0723">Serine/threonine-protein kinase</keyword>
<dbReference type="InterPro" id="IPR017441">
    <property type="entry name" value="Protein_kinase_ATP_BS"/>
</dbReference>
<dbReference type="OrthoDB" id="9813021at2"/>
<evidence type="ECO:0000256" key="2">
    <source>
        <dbReference type="ARBA" id="ARBA00022741"/>
    </source>
</evidence>
<dbReference type="Pfam" id="PF00069">
    <property type="entry name" value="Pkinase"/>
    <property type="match status" value="1"/>
</dbReference>
<evidence type="ECO:0000313" key="10">
    <source>
        <dbReference type="Proteomes" id="UP000184041"/>
    </source>
</evidence>
<dbReference type="Gene3D" id="1.25.40.10">
    <property type="entry name" value="Tetratricopeptide repeat domain"/>
    <property type="match status" value="2"/>
</dbReference>
<evidence type="ECO:0000313" key="9">
    <source>
        <dbReference type="EMBL" id="SHE38032.1"/>
    </source>
</evidence>